<dbReference type="Proteomes" id="UP000831684">
    <property type="component" value="Chromosome"/>
</dbReference>
<evidence type="ECO:0000313" key="1">
    <source>
        <dbReference type="EMBL" id="UOK70440.1"/>
    </source>
</evidence>
<accession>A0A9E6ZXH8</accession>
<dbReference type="Gene3D" id="2.60.120.1110">
    <property type="match status" value="1"/>
</dbReference>
<dbReference type="RefSeq" id="WP_244376843.1">
    <property type="nucleotide sequence ID" value="NZ_CP083239.1"/>
</dbReference>
<dbReference type="KEGG" id="apol:K9D25_17160"/>
<evidence type="ECO:0000313" key="2">
    <source>
        <dbReference type="Proteomes" id="UP000831684"/>
    </source>
</evidence>
<dbReference type="EMBL" id="CP083239">
    <property type="protein sequence ID" value="UOK70440.1"/>
    <property type="molecule type" value="Genomic_DNA"/>
</dbReference>
<sequence>MRDLVSNIGIVPAIAPAVQSAAADGIAVDLKGFNRVAFAINTGAIVGSGDFGIKVQESDDGSTFTDAAASAVLGTVPATLVAASAYKVGYIGFKRYARLAITKAGGTSIALGAVAIKGDPASAPVA</sequence>
<reference evidence="1" key="1">
    <citation type="submission" date="2021-09" db="EMBL/GenBank/DDBJ databases">
        <title>Network and meta-omics reveal the key degrader and cooperation patterns in an efficient 1,4-dioxane-degrading microbial community.</title>
        <authorList>
            <person name="Dai C."/>
        </authorList>
    </citation>
    <scope>NUCLEOTIDE SEQUENCE</scope>
    <source>
        <strain evidence="1">ZM13</strain>
    </source>
</reference>
<protein>
    <submittedName>
        <fullName evidence="1">Uncharacterized protein</fullName>
    </submittedName>
</protein>
<proteinExistence type="predicted"/>
<organism evidence="1 2">
    <name type="scientific">Ancylobacter polymorphus</name>
    <dbReference type="NCBI Taxonomy" id="223390"/>
    <lineage>
        <taxon>Bacteria</taxon>
        <taxon>Pseudomonadati</taxon>
        <taxon>Pseudomonadota</taxon>
        <taxon>Alphaproteobacteria</taxon>
        <taxon>Hyphomicrobiales</taxon>
        <taxon>Xanthobacteraceae</taxon>
        <taxon>Ancylobacter</taxon>
    </lineage>
</organism>
<dbReference type="AlphaFoldDB" id="A0A9E6ZXH8"/>
<gene>
    <name evidence="1" type="ORF">K9D25_17160</name>
</gene>
<name>A0A9E6ZXH8_9HYPH</name>